<dbReference type="EMBL" id="NBSK02000009">
    <property type="protein sequence ID" value="KAJ0187322.1"/>
    <property type="molecule type" value="Genomic_DNA"/>
</dbReference>
<gene>
    <name evidence="3" type="ORF">LSAT_V11C900494120</name>
</gene>
<evidence type="ECO:0000259" key="2">
    <source>
        <dbReference type="SMART" id="SM00382"/>
    </source>
</evidence>
<dbReference type="Gene3D" id="3.40.50.300">
    <property type="entry name" value="P-loop containing nucleotide triphosphate hydrolases"/>
    <property type="match status" value="1"/>
</dbReference>
<dbReference type="PRINTS" id="PR01874">
    <property type="entry name" value="DNAREPAIRADA"/>
</dbReference>
<dbReference type="AlphaFoldDB" id="A0A9R1WVT0"/>
<dbReference type="InterPro" id="IPR027417">
    <property type="entry name" value="P-loop_NTPase"/>
</dbReference>
<feature type="signal peptide" evidence="1">
    <location>
        <begin position="1"/>
        <end position="26"/>
    </location>
</feature>
<dbReference type="PANTHER" id="PTHR32472:SF10">
    <property type="entry name" value="DNA REPAIR PROTEIN RADA-LIKE PROTEIN"/>
    <property type="match status" value="1"/>
</dbReference>
<keyword evidence="4" id="KW-1185">Reference proteome</keyword>
<name>A0A9R1WVT0_LACSA</name>
<proteinExistence type="predicted"/>
<dbReference type="PANTHER" id="PTHR32472">
    <property type="entry name" value="DNA REPAIR PROTEIN RADA"/>
    <property type="match status" value="1"/>
</dbReference>
<organism evidence="3 4">
    <name type="scientific">Lactuca sativa</name>
    <name type="common">Garden lettuce</name>
    <dbReference type="NCBI Taxonomy" id="4236"/>
    <lineage>
        <taxon>Eukaryota</taxon>
        <taxon>Viridiplantae</taxon>
        <taxon>Streptophyta</taxon>
        <taxon>Embryophyta</taxon>
        <taxon>Tracheophyta</taxon>
        <taxon>Spermatophyta</taxon>
        <taxon>Magnoliopsida</taxon>
        <taxon>eudicotyledons</taxon>
        <taxon>Gunneridae</taxon>
        <taxon>Pentapetalae</taxon>
        <taxon>asterids</taxon>
        <taxon>campanulids</taxon>
        <taxon>Asterales</taxon>
        <taxon>Asteraceae</taxon>
        <taxon>Cichorioideae</taxon>
        <taxon>Cichorieae</taxon>
        <taxon>Lactucinae</taxon>
        <taxon>Lactuca</taxon>
    </lineage>
</organism>
<evidence type="ECO:0000256" key="1">
    <source>
        <dbReference type="SAM" id="SignalP"/>
    </source>
</evidence>
<protein>
    <recommendedName>
        <fullName evidence="2">AAA+ ATPase domain-containing protein</fullName>
    </recommendedName>
</protein>
<reference evidence="3 4" key="1">
    <citation type="journal article" date="2017" name="Nat. Commun.">
        <title>Genome assembly with in vitro proximity ligation data and whole-genome triplication in lettuce.</title>
        <authorList>
            <person name="Reyes-Chin-Wo S."/>
            <person name="Wang Z."/>
            <person name="Yang X."/>
            <person name="Kozik A."/>
            <person name="Arikit S."/>
            <person name="Song C."/>
            <person name="Xia L."/>
            <person name="Froenicke L."/>
            <person name="Lavelle D.O."/>
            <person name="Truco M.J."/>
            <person name="Xia R."/>
            <person name="Zhu S."/>
            <person name="Xu C."/>
            <person name="Xu H."/>
            <person name="Xu X."/>
            <person name="Cox K."/>
            <person name="Korf I."/>
            <person name="Meyers B.C."/>
            <person name="Michelmore R.W."/>
        </authorList>
    </citation>
    <scope>NUCLEOTIDE SEQUENCE [LARGE SCALE GENOMIC DNA]</scope>
    <source>
        <strain evidence="4">cv. Salinas</strain>
        <tissue evidence="3">Seedlings</tissue>
    </source>
</reference>
<feature type="domain" description="AAA+ ATPase" evidence="2">
    <location>
        <begin position="135"/>
        <end position="319"/>
    </location>
</feature>
<dbReference type="Pfam" id="PF13481">
    <property type="entry name" value="AAA_25"/>
    <property type="match status" value="1"/>
</dbReference>
<comment type="caution">
    <text evidence="3">The sequence shown here is derived from an EMBL/GenBank/DDBJ whole genome shotgun (WGS) entry which is preliminary data.</text>
</comment>
<accession>A0A9R1WVT0</accession>
<dbReference type="GO" id="GO:0000725">
    <property type="term" value="P:recombinational repair"/>
    <property type="evidence" value="ECO:0000318"/>
    <property type="project" value="GO_Central"/>
</dbReference>
<dbReference type="SUPFAM" id="SSF52540">
    <property type="entry name" value="P-loop containing nucleoside triphosphate hydrolases"/>
    <property type="match status" value="1"/>
</dbReference>
<sequence>MFRAQTILTRCHQLLLLTHLHSMVLCLEAPLPNLKSWLRSIITTRCSVLDLLGLVLSIHFLPTTSDLITLQNRPPSIIFSISSYDTSSSDTLVKDITGSPPVATDSSTLAGVIPSFSPGLFGHEVSRVLGGGLVPGSLILIGGDPGVEKSTLILQIAAIIAEGREIGKPAPVLYVSGEESVEQIGNRADRMEIDTEEFFLYSSTDIEDILGKAQALSPRALIIDSIQTVQLMGVTGCAGGNKSHFRVMFYVEVSSGYFSTNLPAELTSTTELKLKNSNSNQWQPLLTFIEISRRFSLKAKAIRFRGTIEDCNTLLQQILYHGDEEGGVLTVSVNDMGWYGCYPEDCEEMMSAPLIFEATINLIRKMHVDPMVAHYKLHLYAAFCY</sequence>
<dbReference type="Proteomes" id="UP000235145">
    <property type="component" value="Unassembled WGS sequence"/>
</dbReference>
<evidence type="ECO:0000313" key="3">
    <source>
        <dbReference type="EMBL" id="KAJ0187322.1"/>
    </source>
</evidence>
<dbReference type="InterPro" id="IPR003593">
    <property type="entry name" value="AAA+_ATPase"/>
</dbReference>
<feature type="chain" id="PRO_5040417387" description="AAA+ ATPase domain-containing protein" evidence="1">
    <location>
        <begin position="27"/>
        <end position="385"/>
    </location>
</feature>
<dbReference type="SMART" id="SM00382">
    <property type="entry name" value="AAA"/>
    <property type="match status" value="1"/>
</dbReference>
<evidence type="ECO:0000313" key="4">
    <source>
        <dbReference type="Proteomes" id="UP000235145"/>
    </source>
</evidence>
<keyword evidence="1" id="KW-0732">Signal</keyword>